<keyword evidence="3" id="KW-1003">Cell membrane</keyword>
<feature type="transmembrane region" description="Helical" evidence="7">
    <location>
        <begin position="376"/>
        <end position="401"/>
    </location>
</feature>
<keyword evidence="4 7" id="KW-0812">Transmembrane</keyword>
<dbReference type="Pfam" id="PF00924">
    <property type="entry name" value="MS_channel_2nd"/>
    <property type="match status" value="1"/>
</dbReference>
<feature type="transmembrane region" description="Helical" evidence="7">
    <location>
        <begin position="255"/>
        <end position="273"/>
    </location>
</feature>
<evidence type="ECO:0000256" key="4">
    <source>
        <dbReference type="ARBA" id="ARBA00022692"/>
    </source>
</evidence>
<dbReference type="InterPro" id="IPR011066">
    <property type="entry name" value="MscS_channel_C_sf"/>
</dbReference>
<feature type="transmembrane region" description="Helical" evidence="7">
    <location>
        <begin position="152"/>
        <end position="173"/>
    </location>
</feature>
<evidence type="ECO:0000256" key="2">
    <source>
        <dbReference type="ARBA" id="ARBA00008017"/>
    </source>
</evidence>
<feature type="transmembrane region" description="Helical" evidence="7">
    <location>
        <begin position="330"/>
        <end position="355"/>
    </location>
</feature>
<evidence type="ECO:0000256" key="6">
    <source>
        <dbReference type="ARBA" id="ARBA00023136"/>
    </source>
</evidence>
<dbReference type="PANTHER" id="PTHR30460">
    <property type="entry name" value="MODERATE CONDUCTANCE MECHANOSENSITIVE CHANNEL YBIO"/>
    <property type="match status" value="1"/>
</dbReference>
<protein>
    <submittedName>
        <fullName evidence="9">Small-conductance mechanosensitive channel</fullName>
    </submittedName>
</protein>
<dbReference type="Gene3D" id="1.10.287.1260">
    <property type="match status" value="1"/>
</dbReference>
<dbReference type="SUPFAM" id="SSF82861">
    <property type="entry name" value="Mechanosensitive channel protein MscS (YggB), transmembrane region"/>
    <property type="match status" value="1"/>
</dbReference>
<dbReference type="InterPro" id="IPR006685">
    <property type="entry name" value="MscS_channel_2nd"/>
</dbReference>
<comment type="similarity">
    <text evidence="2">Belongs to the MscS (TC 1.A.23) family.</text>
</comment>
<dbReference type="EMBL" id="SNZR01000013">
    <property type="protein sequence ID" value="TDR89909.1"/>
    <property type="molecule type" value="Genomic_DNA"/>
</dbReference>
<gene>
    <name evidence="9" type="ORF">EV668_2745</name>
</gene>
<feature type="transmembrane region" description="Helical" evidence="7">
    <location>
        <begin position="89"/>
        <end position="109"/>
    </location>
</feature>
<proteinExistence type="inferred from homology"/>
<dbReference type="Proteomes" id="UP000295122">
    <property type="component" value="Unassembled WGS sequence"/>
</dbReference>
<dbReference type="InterPro" id="IPR011014">
    <property type="entry name" value="MscS_channel_TM-2"/>
</dbReference>
<evidence type="ECO:0000256" key="5">
    <source>
        <dbReference type="ARBA" id="ARBA00022989"/>
    </source>
</evidence>
<evidence type="ECO:0000259" key="8">
    <source>
        <dbReference type="Pfam" id="PF00924"/>
    </source>
</evidence>
<dbReference type="AlphaFoldDB" id="A0A4V3DXV0"/>
<feature type="transmembrane region" description="Helical" evidence="7">
    <location>
        <begin position="302"/>
        <end position="324"/>
    </location>
</feature>
<dbReference type="InterPro" id="IPR010920">
    <property type="entry name" value="LSM_dom_sf"/>
</dbReference>
<feature type="transmembrane region" description="Helical" evidence="7">
    <location>
        <begin position="121"/>
        <end position="140"/>
    </location>
</feature>
<dbReference type="GO" id="GO:0008381">
    <property type="term" value="F:mechanosensitive monoatomic ion channel activity"/>
    <property type="evidence" value="ECO:0007669"/>
    <property type="project" value="InterPro"/>
</dbReference>
<evidence type="ECO:0000313" key="10">
    <source>
        <dbReference type="Proteomes" id="UP000295122"/>
    </source>
</evidence>
<feature type="domain" description="Mechanosensitive ion channel MscS" evidence="8">
    <location>
        <begin position="428"/>
        <end position="492"/>
    </location>
</feature>
<accession>A0A4V3DXV0</accession>
<dbReference type="Gene3D" id="3.30.70.100">
    <property type="match status" value="1"/>
</dbReference>
<keyword evidence="5 7" id="KW-1133">Transmembrane helix</keyword>
<dbReference type="PANTHER" id="PTHR30460:SF0">
    <property type="entry name" value="MODERATE CONDUCTANCE MECHANOSENSITIVE CHANNEL YBIO"/>
    <property type="match status" value="1"/>
</dbReference>
<feature type="transmembrane region" description="Helical" evidence="7">
    <location>
        <begin position="185"/>
        <end position="205"/>
    </location>
</feature>
<comment type="subcellular location">
    <subcellularLocation>
        <location evidence="1">Cell membrane</location>
        <topology evidence="1">Multi-pass membrane protein</topology>
    </subcellularLocation>
</comment>
<dbReference type="GO" id="GO:0005886">
    <property type="term" value="C:plasma membrane"/>
    <property type="evidence" value="ECO:0007669"/>
    <property type="project" value="UniProtKB-SubCell"/>
</dbReference>
<evidence type="ECO:0000313" key="9">
    <source>
        <dbReference type="EMBL" id="TDR89909.1"/>
    </source>
</evidence>
<organism evidence="9 10">
    <name type="scientific">Enterovirga rhinocerotis</name>
    <dbReference type="NCBI Taxonomy" id="1339210"/>
    <lineage>
        <taxon>Bacteria</taxon>
        <taxon>Pseudomonadati</taxon>
        <taxon>Pseudomonadota</taxon>
        <taxon>Alphaproteobacteria</taxon>
        <taxon>Hyphomicrobiales</taxon>
        <taxon>Methylobacteriaceae</taxon>
        <taxon>Enterovirga</taxon>
    </lineage>
</organism>
<dbReference type="Gene3D" id="2.30.30.60">
    <property type="match status" value="1"/>
</dbReference>
<dbReference type="InterPro" id="IPR023408">
    <property type="entry name" value="MscS_beta-dom_sf"/>
</dbReference>
<feature type="transmembrane region" description="Helical" evidence="7">
    <location>
        <begin position="59"/>
        <end position="77"/>
    </location>
</feature>
<dbReference type="InterPro" id="IPR045276">
    <property type="entry name" value="YbiO_bact"/>
</dbReference>
<dbReference type="OrthoDB" id="9814206at2"/>
<comment type="caution">
    <text evidence="9">The sequence shown here is derived from an EMBL/GenBank/DDBJ whole genome shotgun (WGS) entry which is preliminary data.</text>
</comment>
<evidence type="ECO:0000256" key="1">
    <source>
        <dbReference type="ARBA" id="ARBA00004651"/>
    </source>
</evidence>
<reference evidence="9 10" key="1">
    <citation type="submission" date="2019-03" db="EMBL/GenBank/DDBJ databases">
        <title>Genomic Encyclopedia of Type Strains, Phase IV (KMG-IV): sequencing the most valuable type-strain genomes for metagenomic binning, comparative biology and taxonomic classification.</title>
        <authorList>
            <person name="Goeker M."/>
        </authorList>
    </citation>
    <scope>NUCLEOTIDE SEQUENCE [LARGE SCALE GENOMIC DNA]</scope>
    <source>
        <strain evidence="9 10">DSM 25903</strain>
    </source>
</reference>
<feature type="transmembrane region" description="Helical" evidence="7">
    <location>
        <begin position="226"/>
        <end position="249"/>
    </location>
</feature>
<keyword evidence="6 7" id="KW-0472">Membrane</keyword>
<feature type="transmembrane region" description="Helical" evidence="7">
    <location>
        <begin position="407"/>
        <end position="424"/>
    </location>
</feature>
<evidence type="ECO:0000256" key="3">
    <source>
        <dbReference type="ARBA" id="ARBA00022475"/>
    </source>
</evidence>
<dbReference type="RefSeq" id="WP_133770892.1">
    <property type="nucleotide sequence ID" value="NZ_SNZR01000013.1"/>
</dbReference>
<keyword evidence="10" id="KW-1185">Reference proteome</keyword>
<name>A0A4V3DXV0_9HYPH</name>
<dbReference type="SUPFAM" id="SSF82689">
    <property type="entry name" value="Mechanosensitive channel protein MscS (YggB), C-terminal domain"/>
    <property type="match status" value="1"/>
</dbReference>
<sequence length="595" mass="62955">MAASSSGSADASGFVDQMSRFFGTLETALTARLERLSALPGEISALARTVGTGGVTSHLFAASVAVIAVSLSFWLAGRMLTARGRPQPWLLALATAIIGAAWAIVLGALMGSEVEAAVARIWAVSTAGALILATVIRAVIVQDESQTDQRRIGNGHVVVATFALMAVTVQATLRLMNAGPGLHDAVSLAVGLTVTISLCLGYILNRHAVRNALLHGRTTSVMEGRLAAAWPWIAAALVATTFVLLQIAATLTGPLPGLAVLASVLFLLLSPHLDQIIALKAEAIDGEGSIFRQAARRTARSAFWFFVVCSLGVLWLSPLSVAIGLPRGLIIIRALDVAVLALAAIYLWHLVGALAERTVVVAKRPGEEPHRPATRLATLAPLITLFAQVAIVSLAALSILIALGVNAWPFVAGLSVFGLAIGFGSQSLVKDIVSGVFFLLDDAFRFGEYIETSQAKGTVERISIRSVALRHPRGALATIPYGSIGKVVNYSRDWVIDKLAFRVAFDTDPTVVRKLFKKIGQEIAADPTLGPDMLQPFKSQGVFAVDDGTLVIRAKFMARAGHQFMIRKAILAAVHKGFRENGIVPVAKFPLQSSN</sequence>
<evidence type="ECO:0000256" key="7">
    <source>
        <dbReference type="SAM" id="Phobius"/>
    </source>
</evidence>
<dbReference type="SUPFAM" id="SSF50182">
    <property type="entry name" value="Sm-like ribonucleoproteins"/>
    <property type="match status" value="1"/>
</dbReference>